<evidence type="ECO:0000313" key="3">
    <source>
        <dbReference type="Proteomes" id="UP001198962"/>
    </source>
</evidence>
<dbReference type="EMBL" id="JAJEPU010000009">
    <property type="protein sequence ID" value="MCC2164158.1"/>
    <property type="molecule type" value="Genomic_DNA"/>
</dbReference>
<protein>
    <submittedName>
        <fullName evidence="2">YlmC/YmxH family sporulation protein</fullName>
    </submittedName>
</protein>
<gene>
    <name evidence="2" type="ORF">LKD32_04525</name>
</gene>
<dbReference type="Proteomes" id="UP001198962">
    <property type="component" value="Unassembled WGS sequence"/>
</dbReference>
<dbReference type="Gene3D" id="2.30.30.240">
    <property type="entry name" value="PRC-barrel domain"/>
    <property type="match status" value="1"/>
</dbReference>
<dbReference type="SUPFAM" id="SSF50346">
    <property type="entry name" value="PRC-barrel domain"/>
    <property type="match status" value="1"/>
</dbReference>
<keyword evidence="3" id="KW-1185">Reference proteome</keyword>
<evidence type="ECO:0000259" key="1">
    <source>
        <dbReference type="Pfam" id="PF05239"/>
    </source>
</evidence>
<dbReference type="InterPro" id="IPR014238">
    <property type="entry name" value="Spore_YlmC/YmxH"/>
</dbReference>
<dbReference type="PANTHER" id="PTHR40061:SF1">
    <property type="entry name" value="SPORULATION PROTEIN YLMC-RELATED"/>
    <property type="match status" value="1"/>
</dbReference>
<dbReference type="NCBIfam" id="TIGR02888">
    <property type="entry name" value="spore_YlmC_YmxH"/>
    <property type="match status" value="1"/>
</dbReference>
<accession>A0AAE3ALV4</accession>
<dbReference type="Pfam" id="PF05239">
    <property type="entry name" value="PRC"/>
    <property type="match status" value="1"/>
</dbReference>
<reference evidence="2" key="1">
    <citation type="submission" date="2021-10" db="EMBL/GenBank/DDBJ databases">
        <title>Anaerobic single-cell dispensing facilitates the cultivation of human gut bacteria.</title>
        <authorList>
            <person name="Afrizal A."/>
        </authorList>
    </citation>
    <scope>NUCLEOTIDE SEQUENCE</scope>
    <source>
        <strain evidence="2">CLA-AA-H274</strain>
    </source>
</reference>
<proteinExistence type="predicted"/>
<feature type="domain" description="PRC-barrel" evidence="1">
    <location>
        <begin position="1"/>
        <end position="75"/>
    </location>
</feature>
<evidence type="ECO:0000313" key="2">
    <source>
        <dbReference type="EMBL" id="MCC2164158.1"/>
    </source>
</evidence>
<sequence>MRFSDLKRKEVVNICECKRLGFVGDLDFDPKTGCIKHLIVPEAGCICGIFGHEKEYVIPFGDVKQIGDDLILVEMKKPKDAEKPCKDGKK</sequence>
<dbReference type="RefSeq" id="WP_308450877.1">
    <property type="nucleotide sequence ID" value="NZ_JAJEPU010000009.1"/>
</dbReference>
<dbReference type="AlphaFoldDB" id="A0AAE3ALV4"/>
<name>A0AAE3ALV4_9FIRM</name>
<dbReference type="PANTHER" id="PTHR40061">
    <property type="entry name" value="SPORULATION PROTEIN YLMC-RELATED"/>
    <property type="match status" value="1"/>
</dbReference>
<organism evidence="2 3">
    <name type="scientific">Brotaphodocola catenula</name>
    <dbReference type="NCBI Taxonomy" id="2885361"/>
    <lineage>
        <taxon>Bacteria</taxon>
        <taxon>Bacillati</taxon>
        <taxon>Bacillota</taxon>
        <taxon>Clostridia</taxon>
        <taxon>Lachnospirales</taxon>
        <taxon>Lachnospiraceae</taxon>
        <taxon>Brotaphodocola</taxon>
    </lineage>
</organism>
<dbReference type="InterPro" id="IPR011033">
    <property type="entry name" value="PRC_barrel-like_sf"/>
</dbReference>
<comment type="caution">
    <text evidence="2">The sequence shown here is derived from an EMBL/GenBank/DDBJ whole genome shotgun (WGS) entry which is preliminary data.</text>
</comment>
<dbReference type="InterPro" id="IPR027275">
    <property type="entry name" value="PRC-brl_dom"/>
</dbReference>